<dbReference type="EC" id="1.14.14.1" evidence="4"/>
<reference evidence="4 5" key="1">
    <citation type="submission" date="2023-07" db="EMBL/GenBank/DDBJ databases">
        <title>Sorghum-associated microbial communities from plants grown in Nebraska, USA.</title>
        <authorList>
            <person name="Schachtman D."/>
        </authorList>
    </citation>
    <scope>NUCLEOTIDE SEQUENCE [LARGE SCALE GENOMIC DNA]</scope>
    <source>
        <strain evidence="4 5">BE248</strain>
    </source>
</reference>
<comment type="caution">
    <text evidence="4">The sequence shown here is derived from an EMBL/GenBank/DDBJ whole genome shotgun (WGS) entry which is preliminary data.</text>
</comment>
<gene>
    <name evidence="4" type="ORF">J2X11_000964</name>
</gene>
<keyword evidence="3" id="KW-0408">Iron</keyword>
<name>A0ABU1ULT1_9ACTN</name>
<dbReference type="InterPro" id="IPR036396">
    <property type="entry name" value="Cyt_P450_sf"/>
</dbReference>
<dbReference type="SUPFAM" id="SSF48264">
    <property type="entry name" value="Cytochrome P450"/>
    <property type="match status" value="1"/>
</dbReference>
<dbReference type="EMBL" id="JAVDWH010000001">
    <property type="protein sequence ID" value="MDR7086125.1"/>
    <property type="molecule type" value="Genomic_DNA"/>
</dbReference>
<dbReference type="GO" id="GO:0016712">
    <property type="term" value="F:oxidoreductase activity, acting on paired donors, with incorporation or reduction of molecular oxygen, reduced flavin or flavoprotein as one donor, and incorporation of one atom of oxygen"/>
    <property type="evidence" value="ECO:0007669"/>
    <property type="project" value="UniProtKB-EC"/>
</dbReference>
<comment type="similarity">
    <text evidence="2 3">Belongs to the cytochrome P450 family.</text>
</comment>
<dbReference type="InterPro" id="IPR050121">
    <property type="entry name" value="Cytochrome_P450_monoxygenase"/>
</dbReference>
<dbReference type="InterPro" id="IPR017972">
    <property type="entry name" value="Cyt_P450_CS"/>
</dbReference>
<comment type="cofactor">
    <cofactor evidence="1">
        <name>heme</name>
        <dbReference type="ChEBI" id="CHEBI:30413"/>
    </cofactor>
</comment>
<evidence type="ECO:0000256" key="3">
    <source>
        <dbReference type="RuleBase" id="RU000461"/>
    </source>
</evidence>
<keyword evidence="3 4" id="KW-0560">Oxidoreductase</keyword>
<sequence length="473" mass="52642">MRNDWGGQTFPHPVGRKPVIGDVLGADVNAPLQSTMRRAADLGPIFEMHIFDQKFVFVTGAELAAEMCDESRFVKGLSPALVALREFAGEGLFTAYNDDTNWALAHDLLRPAFTKAAMQSYHPIMLAAAQELFDLWDSHGKPVDVSADMTKLTMETISRTAFSTDFGSFSRSEPHPFIPAMIAALKAGQRKGSLNAMPGASLLSKRIDKKNAHHLAYVDQLLDGIIAERRAGEVDESDLLGIMLHTPHPETGARLDDVNIRHQILTFLVAGHETTSGALSFALYYIAQNPEILAKAQAEVDQILGPDRDVEPTFEQVAKFRYLRRVLDEGLRLWPTAPAFARSPRETTVLSTGHTMRPEDWAIVILPMMHRDKAVWGEDADQFDPDRFVAENARGRQPHSYKPFGTGERSCIGRQFALHEAILVLARMLHRYDIAADPNYELDIAERLTLMPRGFELTLTPRVPAVVREPSVV</sequence>
<accession>A0ABU1ULT1</accession>
<dbReference type="Pfam" id="PF00067">
    <property type="entry name" value="p450"/>
    <property type="match status" value="1"/>
</dbReference>
<evidence type="ECO:0000313" key="4">
    <source>
        <dbReference type="EMBL" id="MDR7086125.1"/>
    </source>
</evidence>
<dbReference type="CDD" id="cd11068">
    <property type="entry name" value="CYP120A1"/>
    <property type="match status" value="1"/>
</dbReference>
<protein>
    <submittedName>
        <fullName evidence="4">Unspecific monooxygenase</fullName>
        <ecNumber evidence="4">1.14.14.1</ecNumber>
    </submittedName>
</protein>
<dbReference type="PANTHER" id="PTHR24305:SF166">
    <property type="entry name" value="CYTOCHROME P450 12A4, MITOCHONDRIAL-RELATED"/>
    <property type="match status" value="1"/>
</dbReference>
<dbReference type="PRINTS" id="PR00463">
    <property type="entry name" value="EP450I"/>
</dbReference>
<dbReference type="PROSITE" id="PS00086">
    <property type="entry name" value="CYTOCHROME_P450"/>
    <property type="match status" value="1"/>
</dbReference>
<keyword evidence="3 4" id="KW-0503">Monooxygenase</keyword>
<dbReference type="InterPro" id="IPR002401">
    <property type="entry name" value="Cyt_P450_E_grp-I"/>
</dbReference>
<evidence type="ECO:0000256" key="1">
    <source>
        <dbReference type="ARBA" id="ARBA00001971"/>
    </source>
</evidence>
<keyword evidence="3" id="KW-0349">Heme</keyword>
<dbReference type="Gene3D" id="1.10.630.10">
    <property type="entry name" value="Cytochrome P450"/>
    <property type="match status" value="1"/>
</dbReference>
<keyword evidence="3" id="KW-0479">Metal-binding</keyword>
<dbReference type="PANTHER" id="PTHR24305">
    <property type="entry name" value="CYTOCHROME P450"/>
    <property type="match status" value="1"/>
</dbReference>
<dbReference type="InterPro" id="IPR001128">
    <property type="entry name" value="Cyt_P450"/>
</dbReference>
<proteinExistence type="inferred from homology"/>
<dbReference type="Proteomes" id="UP001257739">
    <property type="component" value="Unassembled WGS sequence"/>
</dbReference>
<dbReference type="RefSeq" id="WP_309967361.1">
    <property type="nucleotide sequence ID" value="NZ_JAVDWH010000001.1"/>
</dbReference>
<evidence type="ECO:0000313" key="5">
    <source>
        <dbReference type="Proteomes" id="UP001257739"/>
    </source>
</evidence>
<dbReference type="PRINTS" id="PR00385">
    <property type="entry name" value="P450"/>
</dbReference>
<evidence type="ECO:0000256" key="2">
    <source>
        <dbReference type="ARBA" id="ARBA00010617"/>
    </source>
</evidence>
<keyword evidence="5" id="KW-1185">Reference proteome</keyword>
<organism evidence="4 5">
    <name type="scientific">Aeromicrobium panaciterrae</name>
    <dbReference type="NCBI Taxonomy" id="363861"/>
    <lineage>
        <taxon>Bacteria</taxon>
        <taxon>Bacillati</taxon>
        <taxon>Actinomycetota</taxon>
        <taxon>Actinomycetes</taxon>
        <taxon>Propionibacteriales</taxon>
        <taxon>Nocardioidaceae</taxon>
        <taxon>Aeromicrobium</taxon>
    </lineage>
</organism>